<evidence type="ECO:0000313" key="6">
    <source>
        <dbReference type="EMBL" id="KKM63242.1"/>
    </source>
</evidence>
<dbReference type="EMBL" id="LAZR01011135">
    <property type="protein sequence ID" value="KKM63242.1"/>
    <property type="molecule type" value="Genomic_DNA"/>
</dbReference>
<proteinExistence type="inferred from homology"/>
<dbReference type="InterPro" id="IPR057268">
    <property type="entry name" value="Ribosomal_L18"/>
</dbReference>
<evidence type="ECO:0000256" key="4">
    <source>
        <dbReference type="ARBA" id="ARBA00022980"/>
    </source>
</evidence>
<dbReference type="Gene3D" id="3.30.420.100">
    <property type="match status" value="1"/>
</dbReference>
<dbReference type="SUPFAM" id="SSF53137">
    <property type="entry name" value="Translational machinery components"/>
    <property type="match status" value="1"/>
</dbReference>
<dbReference type="InterPro" id="IPR005484">
    <property type="entry name" value="Ribosomal_uL18_bac/plant/anim"/>
</dbReference>
<evidence type="ECO:0000256" key="1">
    <source>
        <dbReference type="ARBA" id="ARBA00007116"/>
    </source>
</evidence>
<keyword evidence="4" id="KW-0689">Ribosomal protein</keyword>
<evidence type="ECO:0008006" key="7">
    <source>
        <dbReference type="Google" id="ProtNLM"/>
    </source>
</evidence>
<dbReference type="NCBIfam" id="TIGR00060">
    <property type="entry name" value="L18_bact"/>
    <property type="match status" value="1"/>
</dbReference>
<accession>A0A0F9M1U1</accession>
<keyword evidence="2" id="KW-0699">rRNA-binding</keyword>
<dbReference type="AlphaFoldDB" id="A0A0F9M1U1"/>
<sequence length="119" mass="13502">MHGKLKKRKTARNRRVLRVRKKLKGTKIKPRMSVNKTNKHLFVQLIDDENSQTIGAIGSYAKEFKGEKKSALAEKLGAKIAEIAKAKKVKEIIFDRGRYKYHGLLAILAKSARKAGLKF</sequence>
<comment type="similarity">
    <text evidence="1">Belongs to the universal ribosomal protein uL18 family.</text>
</comment>
<evidence type="ECO:0000256" key="2">
    <source>
        <dbReference type="ARBA" id="ARBA00022730"/>
    </source>
</evidence>
<reference evidence="6" key="1">
    <citation type="journal article" date="2015" name="Nature">
        <title>Complex archaea that bridge the gap between prokaryotes and eukaryotes.</title>
        <authorList>
            <person name="Spang A."/>
            <person name="Saw J.H."/>
            <person name="Jorgensen S.L."/>
            <person name="Zaremba-Niedzwiedzka K."/>
            <person name="Martijn J."/>
            <person name="Lind A.E."/>
            <person name="van Eijk R."/>
            <person name="Schleper C."/>
            <person name="Guy L."/>
            <person name="Ettema T.J."/>
        </authorList>
    </citation>
    <scope>NUCLEOTIDE SEQUENCE</scope>
</reference>
<gene>
    <name evidence="6" type="ORF">LCGC14_1513420</name>
</gene>
<keyword evidence="5" id="KW-0687">Ribonucleoprotein</keyword>
<dbReference type="CDD" id="cd00432">
    <property type="entry name" value="Ribosomal_L18_L5e"/>
    <property type="match status" value="1"/>
</dbReference>
<dbReference type="InterPro" id="IPR004389">
    <property type="entry name" value="Ribosomal_uL18_bac-type"/>
</dbReference>
<dbReference type="GO" id="GO:0006412">
    <property type="term" value="P:translation"/>
    <property type="evidence" value="ECO:0007669"/>
    <property type="project" value="InterPro"/>
</dbReference>
<evidence type="ECO:0000256" key="3">
    <source>
        <dbReference type="ARBA" id="ARBA00022884"/>
    </source>
</evidence>
<dbReference type="HAMAP" id="MF_01337_B">
    <property type="entry name" value="Ribosomal_uL18_B"/>
    <property type="match status" value="1"/>
</dbReference>
<organism evidence="6">
    <name type="scientific">marine sediment metagenome</name>
    <dbReference type="NCBI Taxonomy" id="412755"/>
    <lineage>
        <taxon>unclassified sequences</taxon>
        <taxon>metagenomes</taxon>
        <taxon>ecological metagenomes</taxon>
    </lineage>
</organism>
<evidence type="ECO:0000256" key="5">
    <source>
        <dbReference type="ARBA" id="ARBA00023274"/>
    </source>
</evidence>
<comment type="caution">
    <text evidence="6">The sequence shown here is derived from an EMBL/GenBank/DDBJ whole genome shotgun (WGS) entry which is preliminary data.</text>
</comment>
<dbReference type="PANTHER" id="PTHR12899:SF3">
    <property type="entry name" value="LARGE RIBOSOMAL SUBUNIT PROTEIN UL18M"/>
    <property type="match status" value="1"/>
</dbReference>
<protein>
    <recommendedName>
        <fullName evidence="7">50S ribosomal protein L18</fullName>
    </recommendedName>
</protein>
<dbReference type="GO" id="GO:0022625">
    <property type="term" value="C:cytosolic large ribosomal subunit"/>
    <property type="evidence" value="ECO:0007669"/>
    <property type="project" value="TreeGrafter"/>
</dbReference>
<dbReference type="PANTHER" id="PTHR12899">
    <property type="entry name" value="39S RIBOSOMAL PROTEIN L18, MITOCHONDRIAL"/>
    <property type="match status" value="1"/>
</dbReference>
<name>A0A0F9M1U1_9ZZZZ</name>
<keyword evidence="3" id="KW-0694">RNA-binding</keyword>
<dbReference type="GO" id="GO:0008097">
    <property type="term" value="F:5S rRNA binding"/>
    <property type="evidence" value="ECO:0007669"/>
    <property type="project" value="TreeGrafter"/>
</dbReference>
<dbReference type="GO" id="GO:0003735">
    <property type="term" value="F:structural constituent of ribosome"/>
    <property type="evidence" value="ECO:0007669"/>
    <property type="project" value="InterPro"/>
</dbReference>
<dbReference type="Pfam" id="PF00861">
    <property type="entry name" value="Ribosomal_L18p"/>
    <property type="match status" value="1"/>
</dbReference>